<evidence type="ECO:0000256" key="1">
    <source>
        <dbReference type="ARBA" id="ARBA00023277"/>
    </source>
</evidence>
<organism evidence="3 4">
    <name type="scientific">Vecturithrix granuli</name>
    <dbReference type="NCBI Taxonomy" id="1499967"/>
    <lineage>
        <taxon>Bacteria</taxon>
        <taxon>Candidatus Moduliflexota</taxon>
        <taxon>Candidatus Vecturitrichia</taxon>
        <taxon>Candidatus Vecturitrichales</taxon>
        <taxon>Candidatus Vecturitrichaceae</taxon>
        <taxon>Candidatus Vecturithrix</taxon>
    </lineage>
</organism>
<dbReference type="GO" id="GO:0005829">
    <property type="term" value="C:cytosol"/>
    <property type="evidence" value="ECO:0007669"/>
    <property type="project" value="TreeGrafter"/>
</dbReference>
<evidence type="ECO:0000259" key="2">
    <source>
        <dbReference type="PROSITE" id="PS51464"/>
    </source>
</evidence>
<dbReference type="PANTHER" id="PTHR10088:SF4">
    <property type="entry name" value="GLUCOKINASE REGULATORY PROTEIN"/>
    <property type="match status" value="1"/>
</dbReference>
<dbReference type="Proteomes" id="UP000030661">
    <property type="component" value="Unassembled WGS sequence"/>
</dbReference>
<dbReference type="eggNOG" id="COG2103">
    <property type="taxonomic scope" value="Bacteria"/>
</dbReference>
<dbReference type="Pfam" id="PF22645">
    <property type="entry name" value="GKRP_SIS_N"/>
    <property type="match status" value="1"/>
</dbReference>
<dbReference type="GO" id="GO:0042593">
    <property type="term" value="P:glucose homeostasis"/>
    <property type="evidence" value="ECO:0007669"/>
    <property type="project" value="TreeGrafter"/>
</dbReference>
<dbReference type="InterPro" id="IPR001347">
    <property type="entry name" value="SIS_dom"/>
</dbReference>
<dbReference type="SUPFAM" id="SSF53697">
    <property type="entry name" value="SIS domain"/>
    <property type="match status" value="1"/>
</dbReference>
<dbReference type="GO" id="GO:0009750">
    <property type="term" value="P:response to fructose"/>
    <property type="evidence" value="ECO:0007669"/>
    <property type="project" value="TreeGrafter"/>
</dbReference>
<dbReference type="PROSITE" id="PS51464">
    <property type="entry name" value="SIS"/>
    <property type="match status" value="1"/>
</dbReference>
<dbReference type="GO" id="GO:0004857">
    <property type="term" value="F:enzyme inhibitor activity"/>
    <property type="evidence" value="ECO:0007669"/>
    <property type="project" value="TreeGrafter"/>
</dbReference>
<name>A0A081BW43_VECG1</name>
<dbReference type="STRING" id="1499967.U27_03510"/>
<dbReference type="Gene3D" id="3.40.50.10490">
    <property type="entry name" value="Glucose-6-phosphate isomerase like protein, domain 1"/>
    <property type="match status" value="2"/>
</dbReference>
<gene>
    <name evidence="3" type="ORF">U27_03510</name>
</gene>
<dbReference type="HOGENOM" id="CLU_523260_0_0_0"/>
<dbReference type="PANTHER" id="PTHR10088">
    <property type="entry name" value="GLUCOKINASE REGULATORY PROTEIN"/>
    <property type="match status" value="1"/>
</dbReference>
<keyword evidence="4" id="KW-1185">Reference proteome</keyword>
<protein>
    <recommendedName>
        <fullName evidence="2">SIS domain-containing protein</fullName>
    </recommendedName>
</protein>
<dbReference type="EMBL" id="DF820464">
    <property type="protein sequence ID" value="GAK56548.1"/>
    <property type="molecule type" value="Genomic_DNA"/>
</dbReference>
<accession>A0A081BW43</accession>
<feature type="domain" description="SIS" evidence="2">
    <location>
        <begin position="73"/>
        <end position="251"/>
    </location>
</feature>
<dbReference type="InterPro" id="IPR040190">
    <property type="entry name" value="MURQ/GCKR"/>
</dbReference>
<evidence type="ECO:0000313" key="4">
    <source>
        <dbReference type="Proteomes" id="UP000030661"/>
    </source>
</evidence>
<dbReference type="GO" id="GO:0030246">
    <property type="term" value="F:carbohydrate binding"/>
    <property type="evidence" value="ECO:0007669"/>
    <property type="project" value="TreeGrafter"/>
</dbReference>
<dbReference type="AlphaFoldDB" id="A0A081BW43"/>
<dbReference type="GO" id="GO:0070095">
    <property type="term" value="F:fructose-6-phosphate binding"/>
    <property type="evidence" value="ECO:0007669"/>
    <property type="project" value="TreeGrafter"/>
</dbReference>
<dbReference type="GO" id="GO:0019899">
    <property type="term" value="F:enzyme binding"/>
    <property type="evidence" value="ECO:0007669"/>
    <property type="project" value="TreeGrafter"/>
</dbReference>
<evidence type="ECO:0000313" key="3">
    <source>
        <dbReference type="EMBL" id="GAK56548.1"/>
    </source>
</evidence>
<keyword evidence="1" id="KW-0119">Carbohydrate metabolism</keyword>
<dbReference type="GO" id="GO:1901135">
    <property type="term" value="P:carbohydrate derivative metabolic process"/>
    <property type="evidence" value="ECO:0007669"/>
    <property type="project" value="InterPro"/>
</dbReference>
<dbReference type="InterPro" id="IPR046348">
    <property type="entry name" value="SIS_dom_sf"/>
</dbReference>
<proteinExistence type="predicted"/>
<sequence>MYQKKAQEFLQIAPQFNLGKLLTEAQHPKTLNLSVLAQQDLLQALDILHEIDLDTLAILRKKLNEVLVMAQDIKETLEQGGRIFLDGCGATGRLSLALETLWRELHPEPELHERVIAFMAGGDIALIKAVEEFEDLPEYGARQLMELGFSTNDLLISTTEGGETPFVIGATEKAAEISVRAPYFLYCNPDEILAECVERSRRVIDNERIRKLNLTVGPMAISGSTRMQATTILMLAVGLALFHYEEGQKTTPTEWRSGEHTSLAKELNALYRFYEQLDIAFLQAFIERESAVYQRKGYVFYEADEDFAISILTDTTERAPTFSLYPFENLQDRGKAVFAPALCYLVLPKAHTAQEAWRVLLGREPRALNWKGLEKRVGVQRLYGHDFSRKILDYRREYLPQAEHVSFKIHKTGQELTLQCDGVSHTLPLNGLSRLGEHIVLKMLLNTHSTLVMGRLGRYEGNLMTYVKPSNNKLIDRTIRYVDLLLQQRGIEKSYQEIAYACFQEMETIQPDEPIVLHTLNRLLRK</sequence>
<reference evidence="3 4" key="1">
    <citation type="journal article" date="2015" name="PeerJ">
        <title>First genomic representation of candidate bacterial phylum KSB3 points to enhanced environmental sensing as a trigger of wastewater bulking.</title>
        <authorList>
            <person name="Sekiguchi Y."/>
            <person name="Ohashi A."/>
            <person name="Parks D.H."/>
            <person name="Yamauchi T."/>
            <person name="Tyson G.W."/>
            <person name="Hugenholtz P."/>
        </authorList>
    </citation>
    <scope>NUCLEOTIDE SEQUENCE [LARGE SCALE GENOMIC DNA]</scope>
</reference>